<accession>A0A811VGA4</accession>
<dbReference type="Proteomes" id="UP000606786">
    <property type="component" value="Unassembled WGS sequence"/>
</dbReference>
<organism evidence="1 2">
    <name type="scientific">Ceratitis capitata</name>
    <name type="common">Mediterranean fruit fly</name>
    <name type="synonym">Tephritis capitata</name>
    <dbReference type="NCBI Taxonomy" id="7213"/>
    <lineage>
        <taxon>Eukaryota</taxon>
        <taxon>Metazoa</taxon>
        <taxon>Ecdysozoa</taxon>
        <taxon>Arthropoda</taxon>
        <taxon>Hexapoda</taxon>
        <taxon>Insecta</taxon>
        <taxon>Pterygota</taxon>
        <taxon>Neoptera</taxon>
        <taxon>Endopterygota</taxon>
        <taxon>Diptera</taxon>
        <taxon>Brachycera</taxon>
        <taxon>Muscomorpha</taxon>
        <taxon>Tephritoidea</taxon>
        <taxon>Tephritidae</taxon>
        <taxon>Ceratitis</taxon>
        <taxon>Ceratitis</taxon>
    </lineage>
</organism>
<name>A0A811VGA4_CERCA</name>
<evidence type="ECO:0000313" key="2">
    <source>
        <dbReference type="Proteomes" id="UP000606786"/>
    </source>
</evidence>
<gene>
    <name evidence="1" type="ORF">CCAP1982_LOCUS22280</name>
</gene>
<dbReference type="EMBL" id="CAJHJT010000056">
    <property type="protein sequence ID" value="CAD7014277.1"/>
    <property type="molecule type" value="Genomic_DNA"/>
</dbReference>
<evidence type="ECO:0000313" key="1">
    <source>
        <dbReference type="EMBL" id="CAD7014277.1"/>
    </source>
</evidence>
<protein>
    <submittedName>
        <fullName evidence="1">(Mediterranean fruit fly) hypothetical protein</fullName>
    </submittedName>
</protein>
<comment type="caution">
    <text evidence="1">The sequence shown here is derived from an EMBL/GenBank/DDBJ whole genome shotgun (WGS) entry which is preliminary data.</text>
</comment>
<keyword evidence="2" id="KW-1185">Reference proteome</keyword>
<dbReference type="AlphaFoldDB" id="A0A811VGA4"/>
<reference evidence="1" key="1">
    <citation type="submission" date="2020-11" db="EMBL/GenBank/DDBJ databases">
        <authorList>
            <person name="Whitehead M."/>
        </authorList>
    </citation>
    <scope>NUCLEOTIDE SEQUENCE</scope>
    <source>
        <strain evidence="1">EGII</strain>
    </source>
</reference>
<sequence length="151" mass="17327">MRFSLFPFISFLATNRTNNCYYCYLLSCQQHVTLNKKHKQAKTTNNNNKQLLVASLLLLLLPLVGHGVNPTTQVAKAFHLNGHRHVHTNIHTNINIFNTRLHAQTAASFTDIILLHKHITIIQPNLPLNAVLCVTQQQRTKKKMKKMKKKI</sequence>
<proteinExistence type="predicted"/>